<keyword evidence="1" id="KW-0805">Transcription regulation</keyword>
<feature type="region of interest" description="Disordered" evidence="4">
    <location>
        <begin position="455"/>
        <end position="484"/>
    </location>
</feature>
<evidence type="ECO:0000256" key="1">
    <source>
        <dbReference type="ARBA" id="ARBA00023015"/>
    </source>
</evidence>
<dbReference type="InterPro" id="IPR036431">
    <property type="entry name" value="ARID_dom_sf"/>
</dbReference>
<keyword evidence="2" id="KW-0804">Transcription</keyword>
<comment type="caution">
    <text evidence="6">The sequence shown here is derived from an EMBL/GenBank/DDBJ whole genome shotgun (WGS) entry which is preliminary data.</text>
</comment>
<organism evidence="6 7">
    <name type="scientific">Saguinus oedipus</name>
    <name type="common">Cotton-top tamarin</name>
    <name type="synonym">Oedipomidas oedipus</name>
    <dbReference type="NCBI Taxonomy" id="9490"/>
    <lineage>
        <taxon>Eukaryota</taxon>
        <taxon>Metazoa</taxon>
        <taxon>Chordata</taxon>
        <taxon>Craniata</taxon>
        <taxon>Vertebrata</taxon>
        <taxon>Euteleostomi</taxon>
        <taxon>Mammalia</taxon>
        <taxon>Eutheria</taxon>
        <taxon>Euarchontoglires</taxon>
        <taxon>Primates</taxon>
        <taxon>Haplorrhini</taxon>
        <taxon>Platyrrhini</taxon>
        <taxon>Cebidae</taxon>
        <taxon>Callitrichinae</taxon>
        <taxon>Saguinus</taxon>
    </lineage>
</organism>
<feature type="compositionally biased region" description="Polar residues" evidence="4">
    <location>
        <begin position="237"/>
        <end position="250"/>
    </location>
</feature>
<keyword evidence="3" id="KW-0539">Nucleus</keyword>
<accession>A0ABQ9U8L4</accession>
<reference evidence="6 7" key="1">
    <citation type="submission" date="2023-05" db="EMBL/GenBank/DDBJ databases">
        <title>B98-5 Cell Line De Novo Hybrid Assembly: An Optical Mapping Approach.</title>
        <authorList>
            <person name="Kananen K."/>
            <person name="Auerbach J.A."/>
            <person name="Kautto E."/>
            <person name="Blachly J.S."/>
        </authorList>
    </citation>
    <scope>NUCLEOTIDE SEQUENCE [LARGE SCALE GENOMIC DNA]</scope>
    <source>
        <strain evidence="6">B95-8</strain>
        <tissue evidence="6">Cell line</tissue>
    </source>
</reference>
<feature type="compositionally biased region" description="Acidic residues" evidence="4">
    <location>
        <begin position="76"/>
        <end position="85"/>
    </location>
</feature>
<dbReference type="InterPro" id="IPR001606">
    <property type="entry name" value="ARID_dom"/>
</dbReference>
<dbReference type="SMART" id="SM01014">
    <property type="entry name" value="ARID"/>
    <property type="match status" value="1"/>
</dbReference>
<evidence type="ECO:0000256" key="4">
    <source>
        <dbReference type="SAM" id="MobiDB-lite"/>
    </source>
</evidence>
<dbReference type="PANTHER" id="PTHR13964:SF25">
    <property type="entry name" value="AT-RICH INTERACTIVE DOMAIN-CONTAINING PROTEIN 5A"/>
    <property type="match status" value="1"/>
</dbReference>
<protein>
    <submittedName>
        <fullName evidence="6">AT rich interactive domain 5A (MRF1-like)</fullName>
    </submittedName>
</protein>
<dbReference type="Gene3D" id="1.10.150.60">
    <property type="entry name" value="ARID DNA-binding domain"/>
    <property type="match status" value="1"/>
</dbReference>
<feature type="region of interest" description="Disordered" evidence="4">
    <location>
        <begin position="175"/>
        <end position="258"/>
    </location>
</feature>
<dbReference type="SMART" id="SM00501">
    <property type="entry name" value="BRIGHT"/>
    <property type="match status" value="1"/>
</dbReference>
<feature type="domain" description="ARID" evidence="5">
    <location>
        <begin position="84"/>
        <end position="176"/>
    </location>
</feature>
<sequence>MNTYRSGTTQWPSLLPCASEYYRSLAHATAPVKGNRKQSTEGDALDPPASPKPAGEQNRSQKPILLEDSPEAGGEREEEQEQEREEEQAFLVSLYKFMKERHTPIERVPHLGFKQINLWKIYKAVEKLGAYELVTGRRLWKNVYDELGGSPGSTSAATCTRRHYERLVLPYVRHLKGEDDKPLPTSKPKKQYKMAKENRGDDGATERLKKAKEERHVDQMMPGKTKADVNNPAPLPSQESPRNSTEQQGPASASSMSFVGASSCPEAYKRLLSSFYCKGTHGIMSPLAKKKLLAQVSKVEALQCQEEGCRHGADPQASPAVHPPESPQSPKGLAENSRHQLTPQEGLQAPGGSLGEEAQARPCLAAPIFTGCFHTHPTEVLKPVSQHPRDFFSRLKDEVLMGPSGKEGLSVKEPQLVWGGDANHPSAFHKGGSRKGSLYPKPKACWVSPMAKVPAKSPAPPSTFLSSPGLGSKRSLEEEGAAHSGKRLRAVSPFLKEADAKKCGAKLAGSGLVSCLLGPALGPMPPEAYRGTMLHCPLNFAGTLDPLKGQAALPFSPLVIPAFPAQFLATTGPSPTATGLMHFPPTSFDSALHHRLCPASSAWHAPPVTTYAAPHFFHTKL</sequence>
<evidence type="ECO:0000313" key="7">
    <source>
        <dbReference type="Proteomes" id="UP001266305"/>
    </source>
</evidence>
<dbReference type="Proteomes" id="UP001266305">
    <property type="component" value="Unassembled WGS sequence"/>
</dbReference>
<gene>
    <name evidence="6" type="primary">ARID5A</name>
    <name evidence="6" type="ORF">P7K49_029760</name>
</gene>
<feature type="region of interest" description="Disordered" evidence="4">
    <location>
        <begin position="307"/>
        <end position="356"/>
    </location>
</feature>
<dbReference type="EMBL" id="JASSZA010000015">
    <property type="protein sequence ID" value="KAK2093231.1"/>
    <property type="molecule type" value="Genomic_DNA"/>
</dbReference>
<dbReference type="PANTHER" id="PTHR13964">
    <property type="entry name" value="RBP-RELATED"/>
    <property type="match status" value="1"/>
</dbReference>
<dbReference type="SUPFAM" id="SSF46774">
    <property type="entry name" value="ARID-like"/>
    <property type="match status" value="1"/>
</dbReference>
<dbReference type="Pfam" id="PF01388">
    <property type="entry name" value="ARID"/>
    <property type="match status" value="1"/>
</dbReference>
<evidence type="ECO:0000256" key="2">
    <source>
        <dbReference type="ARBA" id="ARBA00023163"/>
    </source>
</evidence>
<name>A0ABQ9U8L4_SAGOE</name>
<proteinExistence type="predicted"/>
<feature type="region of interest" description="Disordered" evidence="4">
    <location>
        <begin position="29"/>
        <end position="85"/>
    </location>
</feature>
<evidence type="ECO:0000259" key="5">
    <source>
        <dbReference type="PROSITE" id="PS51011"/>
    </source>
</evidence>
<dbReference type="CDD" id="cd16884">
    <property type="entry name" value="ARID_ARID5A"/>
    <property type="match status" value="1"/>
</dbReference>
<evidence type="ECO:0000313" key="6">
    <source>
        <dbReference type="EMBL" id="KAK2093231.1"/>
    </source>
</evidence>
<keyword evidence="7" id="KW-1185">Reference proteome</keyword>
<feature type="compositionally biased region" description="Basic and acidic residues" evidence="4">
    <location>
        <begin position="194"/>
        <end position="218"/>
    </location>
</feature>
<evidence type="ECO:0000256" key="3">
    <source>
        <dbReference type="ARBA" id="ARBA00023242"/>
    </source>
</evidence>
<dbReference type="InterPro" id="IPR051232">
    <property type="entry name" value="ARID/SWI1_ChromRemod"/>
</dbReference>
<dbReference type="PROSITE" id="PS51011">
    <property type="entry name" value="ARID"/>
    <property type="match status" value="1"/>
</dbReference>